<comment type="similarity">
    <text evidence="1">Belongs to the arsA ATPase family.</text>
</comment>
<dbReference type="Gene3D" id="3.40.50.300">
    <property type="entry name" value="P-loop containing nucleotide triphosphate hydrolases"/>
    <property type="match status" value="1"/>
</dbReference>
<dbReference type="Proteomes" id="UP000791080">
    <property type="component" value="Unassembled WGS sequence"/>
</dbReference>
<organism evidence="3 4">
    <name type="scientific">Actinoalloteichus caeruleus DSM 43889</name>
    <dbReference type="NCBI Taxonomy" id="1120930"/>
    <lineage>
        <taxon>Bacteria</taxon>
        <taxon>Bacillati</taxon>
        <taxon>Actinomycetota</taxon>
        <taxon>Actinomycetes</taxon>
        <taxon>Pseudonocardiales</taxon>
        <taxon>Pseudonocardiaceae</taxon>
        <taxon>Actinoalloteichus</taxon>
        <taxon>Actinoalloteichus cyanogriseus</taxon>
    </lineage>
</organism>
<sequence>MLLTRPITFFAGKGGVGKTTMAAAHALASADAGHRTLVISTDPAHSLGDAFETTLGDRPRRLGPTLWAAEPDGDAAVRRRVRQVEDDAAAALPRRIMPAVRRHLGHAATGPGMAESALTDVLTGYLEDVPGEWDRLVVDSAPTGHLLRMINLPSLLAPWIQGLARQRERVVAADRFAEAVVGDREPERDPLLERLHDRRRRLERAAERLRTDAEVRLVLVPRRMVLAETERAADALVEGGFTLGTLVVNQIPEDVDVSLLRRIEARFATPGAVRCGLAASEPTGLTRLRELAVPTAR</sequence>
<evidence type="ECO:0000313" key="4">
    <source>
        <dbReference type="Proteomes" id="UP000791080"/>
    </source>
</evidence>
<dbReference type="InterPro" id="IPR016300">
    <property type="entry name" value="ATPase_ArsA/GET3"/>
</dbReference>
<dbReference type="NCBIfam" id="TIGR00345">
    <property type="entry name" value="GET3_arsA_TRC40"/>
    <property type="match status" value="1"/>
</dbReference>
<dbReference type="PANTHER" id="PTHR10803">
    <property type="entry name" value="ARSENICAL PUMP-DRIVING ATPASE ARSENITE-TRANSLOCATING ATPASE"/>
    <property type="match status" value="1"/>
</dbReference>
<feature type="domain" description="ArsA/GET3 Anion-transporting ATPase-like" evidence="2">
    <location>
        <begin position="7"/>
        <end position="256"/>
    </location>
</feature>
<dbReference type="CDD" id="cd02035">
    <property type="entry name" value="ArsA"/>
    <property type="match status" value="1"/>
</dbReference>
<name>A0ABT1JCN3_ACTCY</name>
<dbReference type="PANTHER" id="PTHR10803:SF3">
    <property type="entry name" value="ATPASE GET3"/>
    <property type="match status" value="1"/>
</dbReference>
<dbReference type="RefSeq" id="WP_026418183.1">
    <property type="nucleotide sequence ID" value="NZ_AUBJ02000001.1"/>
</dbReference>
<dbReference type="EMBL" id="AUBJ02000001">
    <property type="protein sequence ID" value="MCP2330257.1"/>
    <property type="molecule type" value="Genomic_DNA"/>
</dbReference>
<keyword evidence="4" id="KW-1185">Reference proteome</keyword>
<accession>A0ABT1JCN3</accession>
<dbReference type="SUPFAM" id="SSF52540">
    <property type="entry name" value="P-loop containing nucleoside triphosphate hydrolases"/>
    <property type="match status" value="1"/>
</dbReference>
<evidence type="ECO:0000313" key="3">
    <source>
        <dbReference type="EMBL" id="MCP2330257.1"/>
    </source>
</evidence>
<reference evidence="3 4" key="2">
    <citation type="submission" date="2022-06" db="EMBL/GenBank/DDBJ databases">
        <title>Genomic Encyclopedia of Type Strains, Phase I: the one thousand microbial genomes (KMG-I) project.</title>
        <authorList>
            <person name="Kyrpides N."/>
        </authorList>
    </citation>
    <scope>NUCLEOTIDE SEQUENCE [LARGE SCALE GENOMIC DNA]</scope>
    <source>
        <strain evidence="3 4">DSM 43889</strain>
    </source>
</reference>
<dbReference type="InterPro" id="IPR025723">
    <property type="entry name" value="ArsA/GET3_ATPase-like"/>
</dbReference>
<reference evidence="3 4" key="1">
    <citation type="submission" date="2013-07" db="EMBL/GenBank/DDBJ databases">
        <authorList>
            <consortium name="DOE Joint Genome Institute"/>
            <person name="Reeve W."/>
            <person name="Huntemann M."/>
            <person name="Han J."/>
            <person name="Chen A."/>
            <person name="Kyrpides N."/>
            <person name="Mavromatis K."/>
            <person name="Markowitz V."/>
            <person name="Palaniappan K."/>
            <person name="Ivanova N."/>
            <person name="Schaumberg A."/>
            <person name="Pati A."/>
            <person name="Liolios K."/>
            <person name="Nordberg H.P."/>
            <person name="Cantor M.N."/>
            <person name="Hua S.X."/>
            <person name="Woyke T."/>
        </authorList>
    </citation>
    <scope>NUCLEOTIDE SEQUENCE [LARGE SCALE GENOMIC DNA]</scope>
    <source>
        <strain evidence="3 4">DSM 43889</strain>
    </source>
</reference>
<gene>
    <name evidence="3" type="ORF">G443_000527</name>
</gene>
<comment type="caution">
    <text evidence="3">The sequence shown here is derived from an EMBL/GenBank/DDBJ whole genome shotgun (WGS) entry which is preliminary data.</text>
</comment>
<evidence type="ECO:0000259" key="2">
    <source>
        <dbReference type="Pfam" id="PF02374"/>
    </source>
</evidence>
<evidence type="ECO:0000256" key="1">
    <source>
        <dbReference type="ARBA" id="ARBA00011040"/>
    </source>
</evidence>
<proteinExistence type="inferred from homology"/>
<dbReference type="InterPro" id="IPR027417">
    <property type="entry name" value="P-loop_NTPase"/>
</dbReference>
<protein>
    <submittedName>
        <fullName evidence="3">Arsenite-transporting ATPase</fullName>
    </submittedName>
</protein>
<dbReference type="Pfam" id="PF02374">
    <property type="entry name" value="ArsA_ATPase"/>
    <property type="match status" value="1"/>
</dbReference>